<feature type="compositionally biased region" description="Polar residues" evidence="1">
    <location>
        <begin position="12"/>
        <end position="23"/>
    </location>
</feature>
<proteinExistence type="predicted"/>
<organism evidence="2 3">
    <name type="scientific">Ascaris lumbricoides</name>
    <name type="common">Giant roundworm</name>
    <dbReference type="NCBI Taxonomy" id="6252"/>
    <lineage>
        <taxon>Eukaryota</taxon>
        <taxon>Metazoa</taxon>
        <taxon>Ecdysozoa</taxon>
        <taxon>Nematoda</taxon>
        <taxon>Chromadorea</taxon>
        <taxon>Rhabditida</taxon>
        <taxon>Spirurina</taxon>
        <taxon>Ascaridomorpha</taxon>
        <taxon>Ascaridoidea</taxon>
        <taxon>Ascarididae</taxon>
        <taxon>Ascaris</taxon>
    </lineage>
</organism>
<evidence type="ECO:0000313" key="2">
    <source>
        <dbReference type="Proteomes" id="UP000036681"/>
    </source>
</evidence>
<sequence>MQHNKLVKHLKQSSCGDKPTSTQEWGESVCSTFFLATFQTTFLFGHVPAPPLNKSLSLENEMSMIGSSFCQVECPS</sequence>
<dbReference type="WBParaSite" id="ALUE_0000782801-mRNA-1">
    <property type="protein sequence ID" value="ALUE_0000782801-mRNA-1"/>
    <property type="gene ID" value="ALUE_0000782801"/>
</dbReference>
<evidence type="ECO:0000256" key="1">
    <source>
        <dbReference type="SAM" id="MobiDB-lite"/>
    </source>
</evidence>
<reference evidence="3" key="1">
    <citation type="submission" date="2017-02" db="UniProtKB">
        <authorList>
            <consortium name="WormBaseParasite"/>
        </authorList>
    </citation>
    <scope>IDENTIFICATION</scope>
</reference>
<name>A0A0M3HX44_ASCLU</name>
<dbReference type="AlphaFoldDB" id="A0A0M3HX44"/>
<dbReference type="Proteomes" id="UP000036681">
    <property type="component" value="Unplaced"/>
</dbReference>
<protein>
    <submittedName>
        <fullName evidence="3">Ovule protein</fullName>
    </submittedName>
</protein>
<accession>A0A0M3HX44</accession>
<keyword evidence="2" id="KW-1185">Reference proteome</keyword>
<evidence type="ECO:0000313" key="3">
    <source>
        <dbReference type="WBParaSite" id="ALUE_0000782801-mRNA-1"/>
    </source>
</evidence>
<feature type="compositionally biased region" description="Basic residues" evidence="1">
    <location>
        <begin position="1"/>
        <end position="11"/>
    </location>
</feature>
<feature type="region of interest" description="Disordered" evidence="1">
    <location>
        <begin position="1"/>
        <end position="23"/>
    </location>
</feature>